<feature type="binding site" evidence="8">
    <location>
        <begin position="90"/>
        <end position="92"/>
    </location>
    <ligand>
        <name>phosphate</name>
        <dbReference type="ChEBI" id="CHEBI:43474"/>
    </ligand>
</feature>
<dbReference type="InterPro" id="IPR011268">
    <property type="entry name" value="Purine_phosphorylase"/>
</dbReference>
<comment type="catalytic activity">
    <reaction evidence="1">
        <text>a purine D-ribonucleoside + phosphate = a purine nucleobase + alpha-D-ribose 1-phosphate</text>
        <dbReference type="Rhea" id="RHEA:19805"/>
        <dbReference type="ChEBI" id="CHEBI:26386"/>
        <dbReference type="ChEBI" id="CHEBI:43474"/>
        <dbReference type="ChEBI" id="CHEBI:57720"/>
        <dbReference type="ChEBI" id="CHEBI:142355"/>
        <dbReference type="EC" id="2.4.2.1"/>
    </reaction>
</comment>
<evidence type="ECO:0000313" key="11">
    <source>
        <dbReference type="Proteomes" id="UP000054567"/>
    </source>
</evidence>
<evidence type="ECO:0000256" key="2">
    <source>
        <dbReference type="ARBA" id="ARBA00005058"/>
    </source>
</evidence>
<feature type="binding site" evidence="8">
    <location>
        <position position="210"/>
    </location>
    <ligand>
        <name>a purine D-ribonucleoside</name>
        <dbReference type="ChEBI" id="CHEBI:142355"/>
    </ligand>
</feature>
<feature type="binding site" evidence="8">
    <location>
        <position position="122"/>
    </location>
    <ligand>
        <name>phosphate</name>
        <dbReference type="ChEBI" id="CHEBI:43474"/>
    </ligand>
</feature>
<dbReference type="InterPro" id="IPR011270">
    <property type="entry name" value="Pur_Nuc_Pase_Ino/Guo-sp"/>
</dbReference>
<evidence type="ECO:0000259" key="9">
    <source>
        <dbReference type="Pfam" id="PF01048"/>
    </source>
</evidence>
<name>A0A0J6HYD3_COCPO</name>
<reference evidence="11" key="3">
    <citation type="journal article" date="2010" name="Genome Res.">
        <title>Population genomic sequencing of Coccidioides fungi reveals recent hybridization and transposon control.</title>
        <authorList>
            <person name="Neafsey D.E."/>
            <person name="Barker B.M."/>
            <person name="Sharpton T.J."/>
            <person name="Stajich J.E."/>
            <person name="Park D.J."/>
            <person name="Whiston E."/>
            <person name="Hung C.-Y."/>
            <person name="McMahan C."/>
            <person name="White J."/>
            <person name="Sykes S."/>
            <person name="Heiman D."/>
            <person name="Young S."/>
            <person name="Zeng Q."/>
            <person name="Abouelleil A."/>
            <person name="Aftuck L."/>
            <person name="Bessette D."/>
            <person name="Brown A."/>
            <person name="FitzGerald M."/>
            <person name="Lui A."/>
            <person name="Macdonald J.P."/>
            <person name="Priest M."/>
            <person name="Orbach M.J."/>
            <person name="Galgiani J.N."/>
            <person name="Kirkland T.N."/>
            <person name="Cole G.T."/>
            <person name="Birren B.W."/>
            <person name="Henn M.R."/>
            <person name="Taylor J.W."/>
            <person name="Rounsley S.D."/>
        </authorList>
    </citation>
    <scope>NUCLEOTIDE SEQUENCE [LARGE SCALE GENOMIC DNA]</scope>
    <source>
        <strain evidence="11">RMSCC 3488</strain>
    </source>
</reference>
<dbReference type="AlphaFoldDB" id="A0A0J6HYD3"/>
<dbReference type="FunFam" id="3.40.50.1580:FF:000004">
    <property type="entry name" value="Purine nucleoside phosphorylase"/>
    <property type="match status" value="1"/>
</dbReference>
<reference evidence="11" key="2">
    <citation type="journal article" date="2009" name="Genome Res.">
        <title>Comparative genomic analyses of the human fungal pathogens Coccidioides and their relatives.</title>
        <authorList>
            <person name="Sharpton T.J."/>
            <person name="Stajich J.E."/>
            <person name="Rounsley S.D."/>
            <person name="Gardner M.J."/>
            <person name="Wortman J.R."/>
            <person name="Jordar V.S."/>
            <person name="Maiti R."/>
            <person name="Kodira C.D."/>
            <person name="Neafsey D.E."/>
            <person name="Zeng Q."/>
            <person name="Hung C.-Y."/>
            <person name="McMahan C."/>
            <person name="Muszewska A."/>
            <person name="Grynberg M."/>
            <person name="Mandel M.A."/>
            <person name="Kellner E.M."/>
            <person name="Barker B.M."/>
            <person name="Galgiani J.N."/>
            <person name="Orbach M.J."/>
            <person name="Kirkland T.N."/>
            <person name="Cole G.T."/>
            <person name="Henn M.R."/>
            <person name="Birren B.W."/>
            <person name="Taylor J.W."/>
        </authorList>
    </citation>
    <scope>NUCLEOTIDE SEQUENCE [LARGE SCALE GENOMIC DNA]</scope>
    <source>
        <strain evidence="11">RMSCC 3488</strain>
    </source>
</reference>
<dbReference type="Proteomes" id="UP000054567">
    <property type="component" value="Unassembled WGS sequence"/>
</dbReference>
<evidence type="ECO:0000256" key="8">
    <source>
        <dbReference type="PIRSR" id="PIRSR000477-2"/>
    </source>
</evidence>
<evidence type="ECO:0000256" key="7">
    <source>
        <dbReference type="PIRNR" id="PIRNR000477"/>
    </source>
</evidence>
<protein>
    <recommendedName>
        <fullName evidence="7">Purine nucleoside phosphorylase</fullName>
        <ecNumber evidence="7">2.4.2.1</ecNumber>
    </recommendedName>
    <alternativeName>
        <fullName evidence="7">Inosine-guanosine phosphorylase</fullName>
    </alternativeName>
</protein>
<dbReference type="PANTHER" id="PTHR11904:SF9">
    <property type="entry name" value="PURINE NUCLEOSIDE PHOSPHORYLASE-RELATED"/>
    <property type="match status" value="1"/>
</dbReference>
<dbReference type="SUPFAM" id="SSF53167">
    <property type="entry name" value="Purine and uridine phosphorylases"/>
    <property type="match status" value="1"/>
</dbReference>
<keyword evidence="5 7" id="KW-0808">Transferase</keyword>
<dbReference type="NCBIfam" id="TIGR01700">
    <property type="entry name" value="PNPH"/>
    <property type="match status" value="1"/>
</dbReference>
<dbReference type="PANTHER" id="PTHR11904">
    <property type="entry name" value="METHYLTHIOADENOSINE/PURINE NUCLEOSIDE PHOSPHORYLASE"/>
    <property type="match status" value="1"/>
</dbReference>
<gene>
    <name evidence="10" type="ORF">CPAG_00339</name>
</gene>
<feature type="binding site" evidence="8">
    <location>
        <position position="229"/>
    </location>
    <ligand>
        <name>phosphate</name>
        <dbReference type="ChEBI" id="CHEBI:43474"/>
    </ligand>
</feature>
<dbReference type="OrthoDB" id="10261782at2759"/>
<feature type="binding site" evidence="8">
    <location>
        <position position="69"/>
    </location>
    <ligand>
        <name>phosphate</name>
        <dbReference type="ChEBI" id="CHEBI:43474"/>
    </ligand>
</feature>
<comment type="pathway">
    <text evidence="2 7">Purine metabolism; purine nucleoside salvage.</text>
</comment>
<feature type="binding site" evidence="8">
    <location>
        <position position="36"/>
    </location>
    <ligand>
        <name>phosphate</name>
        <dbReference type="ChEBI" id="CHEBI:43474"/>
    </ligand>
</feature>
<dbReference type="InterPro" id="IPR035994">
    <property type="entry name" value="Nucleoside_phosphorylase_sf"/>
</dbReference>
<dbReference type="VEuPathDB" id="FungiDB:CPAG_00339"/>
<evidence type="ECO:0000256" key="6">
    <source>
        <dbReference type="ARBA" id="ARBA00058131"/>
    </source>
</evidence>
<dbReference type="NCBIfam" id="TIGR01697">
    <property type="entry name" value="PNPH-PUNA-XAPA"/>
    <property type="match status" value="1"/>
</dbReference>
<proteinExistence type="inferred from homology"/>
<evidence type="ECO:0000313" key="10">
    <source>
        <dbReference type="EMBL" id="KMM63987.1"/>
    </source>
</evidence>
<comment type="function">
    <text evidence="6">The purine nucleoside phosphorylases catalyze the phosphorolytic breakdown of the N-glycosidic bond in the beta-(deoxy)ribonucleoside molecules, with the formation of the corresponding free purine bases and pentose-1-phosphate. Cleaves guanosine and inosine.</text>
</comment>
<evidence type="ECO:0000256" key="3">
    <source>
        <dbReference type="ARBA" id="ARBA00006751"/>
    </source>
</evidence>
<sequence>MAESSMFKQAQAALNYLKPHLPEALRTPRVAVICGSGLGGLADTIDSKAKVEFDYRDIPNFPASTVPGHLGKLVFGYLGAETPAVLMVGRAHFYEGHSIDKVTFPVRLFKLLGVEIMIVTNASGGLNSEYAVGDVVLINDHIFLAGLAGLHPLRGPNEDEFGVRFPALSDAYDLELRRTAHRAWTKVIRVESKRRIHEGVYAFCAGPSFETRAECRFLRQLGADLVGMSTVPEIIVARHCGLRVLALSLVTNNAVLTPVPRGDDRLLQETERAQLNRIVEEGKANHEEVLKAGSQAAADVQKLVRQVVLDMFPQTIN</sequence>
<dbReference type="EC" id="2.4.2.1" evidence="7"/>
<dbReference type="NCBIfam" id="NF006054">
    <property type="entry name" value="PRK08202.1"/>
    <property type="match status" value="1"/>
</dbReference>
<dbReference type="Gene3D" id="3.40.50.1580">
    <property type="entry name" value="Nucleoside phosphorylase domain"/>
    <property type="match status" value="1"/>
</dbReference>
<feature type="domain" description="Nucleoside phosphorylase" evidence="9">
    <location>
        <begin position="29"/>
        <end position="308"/>
    </location>
</feature>
<dbReference type="PIRSF" id="PIRSF000477">
    <property type="entry name" value="PurNPase"/>
    <property type="match status" value="1"/>
</dbReference>
<dbReference type="EMBL" id="DS268109">
    <property type="protein sequence ID" value="KMM63987.1"/>
    <property type="molecule type" value="Genomic_DNA"/>
</dbReference>
<dbReference type="Pfam" id="PF01048">
    <property type="entry name" value="PNP_UDP_1"/>
    <property type="match status" value="1"/>
</dbReference>
<dbReference type="UniPathway" id="UPA00606"/>
<dbReference type="InterPro" id="IPR000845">
    <property type="entry name" value="Nucleoside_phosphorylase_d"/>
</dbReference>
<dbReference type="GO" id="GO:0009116">
    <property type="term" value="P:nucleoside metabolic process"/>
    <property type="evidence" value="ECO:0007669"/>
    <property type="project" value="InterPro"/>
</dbReference>
<evidence type="ECO:0000256" key="4">
    <source>
        <dbReference type="ARBA" id="ARBA00022676"/>
    </source>
</evidence>
<dbReference type="CDD" id="cd09009">
    <property type="entry name" value="PNP-EcPNPII_like"/>
    <property type="match status" value="1"/>
</dbReference>
<dbReference type="GO" id="GO:0004731">
    <property type="term" value="F:purine-nucleoside phosphorylase activity"/>
    <property type="evidence" value="ECO:0007669"/>
    <property type="project" value="UniProtKB-EC"/>
</dbReference>
<evidence type="ECO:0000256" key="1">
    <source>
        <dbReference type="ARBA" id="ARBA00000755"/>
    </source>
</evidence>
<comment type="similarity">
    <text evidence="3 7">Belongs to the PNP/MTAP phosphorylase family.</text>
</comment>
<accession>A0A0J6HYD3</accession>
<organism evidence="10 11">
    <name type="scientific">Coccidioides posadasii RMSCC 3488</name>
    <dbReference type="NCBI Taxonomy" id="454284"/>
    <lineage>
        <taxon>Eukaryota</taxon>
        <taxon>Fungi</taxon>
        <taxon>Dikarya</taxon>
        <taxon>Ascomycota</taxon>
        <taxon>Pezizomycotina</taxon>
        <taxon>Eurotiomycetes</taxon>
        <taxon>Eurotiomycetidae</taxon>
        <taxon>Onygenales</taxon>
        <taxon>Onygenaceae</taxon>
        <taxon>Coccidioides</taxon>
    </lineage>
</organism>
<dbReference type="GO" id="GO:0005737">
    <property type="term" value="C:cytoplasm"/>
    <property type="evidence" value="ECO:0007669"/>
    <property type="project" value="TreeGrafter"/>
</dbReference>
<evidence type="ECO:0000256" key="5">
    <source>
        <dbReference type="ARBA" id="ARBA00022679"/>
    </source>
</evidence>
<feature type="binding site" evidence="8">
    <location>
        <position position="252"/>
    </location>
    <ligand>
        <name>a purine D-ribonucleoside</name>
        <dbReference type="ChEBI" id="CHEBI:142355"/>
    </ligand>
</feature>
<keyword evidence="4 7" id="KW-0328">Glycosyltransferase</keyword>
<reference evidence="10 11" key="1">
    <citation type="submission" date="2007-06" db="EMBL/GenBank/DDBJ databases">
        <title>The Genome Sequence of Coccidioides posadasii RMSCC_3488.</title>
        <authorList>
            <consortium name="Coccidioides Genome Resources Consortium"/>
            <consortium name="The Broad Institute Genome Sequencing Platform"/>
            <person name="Henn M.R."/>
            <person name="Sykes S."/>
            <person name="Young S."/>
            <person name="Jaffe D."/>
            <person name="Berlin A."/>
            <person name="Alvarez P."/>
            <person name="Butler J."/>
            <person name="Gnerre S."/>
            <person name="Grabherr M."/>
            <person name="Mauceli E."/>
            <person name="Brockman W."/>
            <person name="Kodira C."/>
            <person name="Alvarado L."/>
            <person name="Zeng Q."/>
            <person name="Crawford M."/>
            <person name="Antoine C."/>
            <person name="Devon K."/>
            <person name="Galgiani J."/>
            <person name="Orsborn K."/>
            <person name="Lewis M.L."/>
            <person name="Nusbaum C."/>
            <person name="Galagan J."/>
            <person name="Birren B."/>
        </authorList>
    </citation>
    <scope>NUCLEOTIDE SEQUENCE [LARGE SCALE GENOMIC DNA]</scope>
    <source>
        <strain evidence="10 11">RMSCC 3488</strain>
    </source>
</reference>